<dbReference type="InterPro" id="IPR002073">
    <property type="entry name" value="PDEase_catalytic_dom"/>
</dbReference>
<feature type="compositionally biased region" description="Polar residues" evidence="3">
    <location>
        <begin position="28"/>
        <end position="49"/>
    </location>
</feature>
<feature type="domain" description="PDEase" evidence="6">
    <location>
        <begin position="681"/>
        <end position="973"/>
    </location>
</feature>
<dbReference type="SMART" id="SM00044">
    <property type="entry name" value="CYCc"/>
    <property type="match status" value="1"/>
</dbReference>
<protein>
    <submittedName>
        <fullName evidence="7">3',5'-cyclic-nucleotide phosphodiesterase</fullName>
        <ecNumber evidence="7">3.1.4.17</ecNumber>
    </submittedName>
</protein>
<accession>A0A1Z5KB88</accession>
<dbReference type="InterPro" id="IPR029787">
    <property type="entry name" value="Nucleotide_cyclase"/>
</dbReference>
<evidence type="ECO:0000256" key="4">
    <source>
        <dbReference type="SAM" id="Phobius"/>
    </source>
</evidence>
<keyword evidence="4" id="KW-0812">Transmembrane</keyword>
<dbReference type="GO" id="GO:0035556">
    <property type="term" value="P:intracellular signal transduction"/>
    <property type="evidence" value="ECO:0007669"/>
    <property type="project" value="InterPro"/>
</dbReference>
<dbReference type="InterPro" id="IPR003607">
    <property type="entry name" value="HD/PDEase_dom"/>
</dbReference>
<feature type="region of interest" description="Disordered" evidence="3">
    <location>
        <begin position="1"/>
        <end position="51"/>
    </location>
</feature>
<evidence type="ECO:0000313" key="8">
    <source>
        <dbReference type="Proteomes" id="UP000198406"/>
    </source>
</evidence>
<evidence type="ECO:0000256" key="3">
    <source>
        <dbReference type="SAM" id="MobiDB-lite"/>
    </source>
</evidence>
<keyword evidence="4" id="KW-1133">Transmembrane helix</keyword>
<dbReference type="Proteomes" id="UP000198406">
    <property type="component" value="Unassembled WGS sequence"/>
</dbReference>
<name>A0A1Z5KB88_FISSO</name>
<dbReference type="GO" id="GO:0046872">
    <property type="term" value="F:metal ion binding"/>
    <property type="evidence" value="ECO:0007669"/>
    <property type="project" value="UniProtKB-KW"/>
</dbReference>
<feature type="domain" description="Guanylate cyclase" evidence="5">
    <location>
        <begin position="571"/>
        <end position="608"/>
    </location>
</feature>
<dbReference type="PANTHER" id="PTHR11347">
    <property type="entry name" value="CYCLIC NUCLEOTIDE PHOSPHODIESTERASE"/>
    <property type="match status" value="1"/>
</dbReference>
<keyword evidence="8" id="KW-1185">Reference proteome</keyword>
<dbReference type="SUPFAM" id="SSF55073">
    <property type="entry name" value="Nucleotide cyclase"/>
    <property type="match status" value="1"/>
</dbReference>
<dbReference type="Pfam" id="PF00233">
    <property type="entry name" value="PDEase_I"/>
    <property type="match status" value="1"/>
</dbReference>
<feature type="compositionally biased region" description="Low complexity" evidence="3">
    <location>
        <begin position="663"/>
        <end position="673"/>
    </location>
</feature>
<dbReference type="AlphaFoldDB" id="A0A1Z5KB88"/>
<evidence type="ECO:0000256" key="2">
    <source>
        <dbReference type="ARBA" id="ARBA00022801"/>
    </source>
</evidence>
<dbReference type="InParanoid" id="A0A1Z5KB88"/>
<dbReference type="Pfam" id="PF00211">
    <property type="entry name" value="Guanylate_cyc"/>
    <property type="match status" value="1"/>
</dbReference>
<feature type="region of interest" description="Disordered" evidence="3">
    <location>
        <begin position="657"/>
        <end position="681"/>
    </location>
</feature>
<keyword evidence="1" id="KW-0479">Metal-binding</keyword>
<keyword evidence="4" id="KW-0472">Membrane</keyword>
<proteinExistence type="predicted"/>
<dbReference type="EMBL" id="BDSP01000202">
    <property type="protein sequence ID" value="GAX23517.1"/>
    <property type="molecule type" value="Genomic_DNA"/>
</dbReference>
<dbReference type="SMART" id="SM00471">
    <property type="entry name" value="HDc"/>
    <property type="match status" value="1"/>
</dbReference>
<gene>
    <name evidence="7" type="ORF">FisN_14Hu308</name>
</gene>
<sequence length="1057" mass="118226">MPPFTIQIEASESSSKSLSSRHDGVSLSDPSQSNNTNIRSDGSTSNGSFTKDETKVVNHTKLLVYVSLLLAGVAISITAYFFAKNKEQNDFEAEVSKTFETIDLSETNVENTMGQVHSLAIAISSHATTMDQDAVWPNVTLPHFLERVSEAVSLTGSELIGFIPIVPISQKNSFEEYAAAEWIEHHEGEIPKTIHNVKGEAERAESEKDTYAPLWQVAPQASDLDIVLLDMATFSWFHLLEQDILEVKHTVMSGIVDVEYLLKATRPIELTEWHPRSVIMQEVSKSMTTGESDTENSKEPGGFVFAVLPWKQFFQNVIPHELHGFLVEVNDHCGSIVTYRIDGHDATVVGNGNMHDSKYDYLHMKAKFGSSAQYDGVETSTDHCHYIIDVYPTDELKELYTTHTPILFASAILGVFLFTIGIFFCYDCAVERRQRRIASIAKRTNNIVKSLFPKNVQERIMAEAIEEAEKAEQAGKLKGKGAYHVSMKDRLKETLASSMQGHQGDYAHKNVPPIADLFPSRTIMVCSTKDELNAEKVTYCAQSAHLFNDTVISHKFADLVEITLGPDTGELGLRIGLHSGPVTGGVLRGDKARFQLFGDTMNTTARIETTGKKNMIHISETTANILQAFGKGHWTKLREDKVNAKGKGEMTTYWLVKTDGPKSTSSGISSSDGTGTGQEDDVDSVDARAALYVSADLDAVRRIEKDASIGQVFEEITEILDLPKFDAEATARQSALTPITLDPKAAEQLEAYVHAIATLYHDNPFHNFEHVSHVIMSVTKLFSRIVAPEVSGDNRALHDHTYGITSDPLTHFAAVFAALIHDVDHQGVTNATLVDENNPLATVYNNKSVAEQNSVDIAWSLLMDDAFIDFRNCIYTTPAEYRHFRQLVVNLVMATDIMDKSLSQARKDRWAKAFSDSSDEYGSSLNTMEEEMERNVNRKATIVLEHVIQASDVSHTMQHWHIYRKWNARLFEEMMKAYRQGRTQVNPADRWYEGEKGFFDFYIIPLAKKLKDCGVFGVSSEEYLNYAETNRKEWEAKGEALVAEMRRHFAGWICFTI</sequence>
<dbReference type="OrthoDB" id="546632at2759"/>
<dbReference type="InterPro" id="IPR001054">
    <property type="entry name" value="A/G_cyclase"/>
</dbReference>
<dbReference type="EC" id="3.1.4.17" evidence="7"/>
<feature type="transmembrane region" description="Helical" evidence="4">
    <location>
        <begin position="62"/>
        <end position="83"/>
    </location>
</feature>
<dbReference type="GO" id="GO:0004114">
    <property type="term" value="F:3',5'-cyclic-nucleotide phosphodiesterase activity"/>
    <property type="evidence" value="ECO:0007669"/>
    <property type="project" value="UniProtKB-EC"/>
</dbReference>
<evidence type="ECO:0000313" key="7">
    <source>
        <dbReference type="EMBL" id="GAX23517.1"/>
    </source>
</evidence>
<dbReference type="PROSITE" id="PS51845">
    <property type="entry name" value="PDEASE_I_2"/>
    <property type="match status" value="1"/>
</dbReference>
<dbReference type="CDD" id="cd07302">
    <property type="entry name" value="CHD"/>
    <property type="match status" value="1"/>
</dbReference>
<keyword evidence="2 7" id="KW-0378">Hydrolase</keyword>
<comment type="caution">
    <text evidence="7">The sequence shown here is derived from an EMBL/GenBank/DDBJ whole genome shotgun (WGS) entry which is preliminary data.</text>
</comment>
<reference evidence="7 8" key="1">
    <citation type="journal article" date="2015" name="Plant Cell">
        <title>Oil accumulation by the oleaginous diatom Fistulifera solaris as revealed by the genome and transcriptome.</title>
        <authorList>
            <person name="Tanaka T."/>
            <person name="Maeda Y."/>
            <person name="Veluchamy A."/>
            <person name="Tanaka M."/>
            <person name="Abida H."/>
            <person name="Marechal E."/>
            <person name="Bowler C."/>
            <person name="Muto M."/>
            <person name="Sunaga Y."/>
            <person name="Tanaka M."/>
            <person name="Yoshino T."/>
            <person name="Taniguchi T."/>
            <person name="Fukuda Y."/>
            <person name="Nemoto M."/>
            <person name="Matsumoto M."/>
            <person name="Wong P.S."/>
            <person name="Aburatani S."/>
            <person name="Fujibuchi W."/>
        </authorList>
    </citation>
    <scope>NUCLEOTIDE SEQUENCE [LARGE SCALE GENOMIC DNA]</scope>
    <source>
        <strain evidence="7 8">JPCC DA0580</strain>
    </source>
</reference>
<dbReference type="GO" id="GO:0009190">
    <property type="term" value="P:cyclic nucleotide biosynthetic process"/>
    <property type="evidence" value="ECO:0007669"/>
    <property type="project" value="InterPro"/>
</dbReference>
<dbReference type="PROSITE" id="PS50125">
    <property type="entry name" value="GUANYLATE_CYCLASE_2"/>
    <property type="match status" value="1"/>
</dbReference>
<dbReference type="SUPFAM" id="SSF109604">
    <property type="entry name" value="HD-domain/PDEase-like"/>
    <property type="match status" value="1"/>
</dbReference>
<evidence type="ECO:0000259" key="6">
    <source>
        <dbReference type="PROSITE" id="PS51845"/>
    </source>
</evidence>
<evidence type="ECO:0000256" key="1">
    <source>
        <dbReference type="ARBA" id="ARBA00022723"/>
    </source>
</evidence>
<evidence type="ECO:0000259" key="5">
    <source>
        <dbReference type="PROSITE" id="PS50125"/>
    </source>
</evidence>
<organism evidence="7 8">
    <name type="scientific">Fistulifera solaris</name>
    <name type="common">Oleaginous diatom</name>
    <dbReference type="NCBI Taxonomy" id="1519565"/>
    <lineage>
        <taxon>Eukaryota</taxon>
        <taxon>Sar</taxon>
        <taxon>Stramenopiles</taxon>
        <taxon>Ochrophyta</taxon>
        <taxon>Bacillariophyta</taxon>
        <taxon>Bacillariophyceae</taxon>
        <taxon>Bacillariophycidae</taxon>
        <taxon>Naviculales</taxon>
        <taxon>Naviculaceae</taxon>
        <taxon>Fistulifera</taxon>
    </lineage>
</organism>
<dbReference type="Gene3D" id="3.30.70.1230">
    <property type="entry name" value="Nucleotide cyclase"/>
    <property type="match status" value="1"/>
</dbReference>
<dbReference type="InterPro" id="IPR036971">
    <property type="entry name" value="PDEase_catalytic_dom_sf"/>
</dbReference>
<dbReference type="Gene3D" id="1.10.1300.10">
    <property type="entry name" value="3'5'-cyclic nucleotide phosphodiesterase, catalytic domain"/>
    <property type="match status" value="1"/>
</dbReference>